<dbReference type="Proteomes" id="UP001295469">
    <property type="component" value="Chromosome C05"/>
</dbReference>
<evidence type="ECO:0000256" key="1">
    <source>
        <dbReference type="SAM" id="MobiDB-lite"/>
    </source>
</evidence>
<feature type="region of interest" description="Disordered" evidence="1">
    <location>
        <begin position="70"/>
        <end position="94"/>
    </location>
</feature>
<feature type="compositionally biased region" description="Basic and acidic residues" evidence="1">
    <location>
        <begin position="70"/>
        <end position="81"/>
    </location>
</feature>
<sequence length="130" mass="15092">MSTENLDRRTCPLRLGAGRVWAKDLVSRKTAGLADWYCAVLGSKRDGPKEPRVALMSHTLLPPHFIEELKKQKRERESERKTSHRRKKWRSGYREATMKKSMVMVKLSKYHHLSPLSMGKMKMGKLELLS</sequence>
<proteinExistence type="predicted"/>
<accession>A0A816L7E9</accession>
<name>A0A816L7E9_BRANA</name>
<evidence type="ECO:0000313" key="2">
    <source>
        <dbReference type="EMBL" id="CAF1930037.1"/>
    </source>
</evidence>
<reference evidence="2" key="1">
    <citation type="submission" date="2021-01" db="EMBL/GenBank/DDBJ databases">
        <authorList>
            <consortium name="Genoscope - CEA"/>
            <person name="William W."/>
        </authorList>
    </citation>
    <scope>NUCLEOTIDE SEQUENCE</scope>
</reference>
<protein>
    <submittedName>
        <fullName evidence="2">(rape) hypothetical protein</fullName>
    </submittedName>
</protein>
<dbReference type="EMBL" id="HG994369">
    <property type="protein sequence ID" value="CAF1930037.1"/>
    <property type="molecule type" value="Genomic_DNA"/>
</dbReference>
<feature type="compositionally biased region" description="Basic residues" evidence="1">
    <location>
        <begin position="82"/>
        <end position="91"/>
    </location>
</feature>
<dbReference type="AlphaFoldDB" id="A0A816L7E9"/>
<organism evidence="2">
    <name type="scientific">Brassica napus</name>
    <name type="common">Rape</name>
    <dbReference type="NCBI Taxonomy" id="3708"/>
    <lineage>
        <taxon>Eukaryota</taxon>
        <taxon>Viridiplantae</taxon>
        <taxon>Streptophyta</taxon>
        <taxon>Embryophyta</taxon>
        <taxon>Tracheophyta</taxon>
        <taxon>Spermatophyta</taxon>
        <taxon>Magnoliopsida</taxon>
        <taxon>eudicotyledons</taxon>
        <taxon>Gunneridae</taxon>
        <taxon>Pentapetalae</taxon>
        <taxon>rosids</taxon>
        <taxon>malvids</taxon>
        <taxon>Brassicales</taxon>
        <taxon>Brassicaceae</taxon>
        <taxon>Brassiceae</taxon>
        <taxon>Brassica</taxon>
    </lineage>
</organism>
<gene>
    <name evidence="2" type="ORF">DARMORV10_C05P36540.1</name>
</gene>